<reference evidence="3" key="1">
    <citation type="journal article" date="2019" name="Int. J. Syst. Evol. Microbiol.">
        <title>The Global Catalogue of Microorganisms (GCM) 10K type strain sequencing project: providing services to taxonomists for standard genome sequencing and annotation.</title>
        <authorList>
            <consortium name="The Broad Institute Genomics Platform"/>
            <consortium name="The Broad Institute Genome Sequencing Center for Infectious Disease"/>
            <person name="Wu L."/>
            <person name="Ma J."/>
        </authorList>
    </citation>
    <scope>NUCLEOTIDE SEQUENCE [LARGE SCALE GENOMIC DNA]</scope>
    <source>
        <strain evidence="3">KCTC 12848</strain>
    </source>
</reference>
<evidence type="ECO:0000313" key="3">
    <source>
        <dbReference type="Proteomes" id="UP001597425"/>
    </source>
</evidence>
<dbReference type="EMBL" id="JBHUJD010000007">
    <property type="protein sequence ID" value="MFD2310244.1"/>
    <property type="molecule type" value="Genomic_DNA"/>
</dbReference>
<feature type="domain" description="HTH cro/C1-type" evidence="1">
    <location>
        <begin position="18"/>
        <end position="72"/>
    </location>
</feature>
<dbReference type="Pfam" id="PF13560">
    <property type="entry name" value="HTH_31"/>
    <property type="match status" value="1"/>
</dbReference>
<evidence type="ECO:0000313" key="2">
    <source>
        <dbReference type="EMBL" id="MFD2310244.1"/>
    </source>
</evidence>
<organism evidence="2 3">
    <name type="scientific">Microbulbifer halophilus</name>
    <dbReference type="NCBI Taxonomy" id="453963"/>
    <lineage>
        <taxon>Bacteria</taxon>
        <taxon>Pseudomonadati</taxon>
        <taxon>Pseudomonadota</taxon>
        <taxon>Gammaproteobacteria</taxon>
        <taxon>Cellvibrionales</taxon>
        <taxon>Microbulbiferaceae</taxon>
        <taxon>Microbulbifer</taxon>
    </lineage>
</organism>
<name>A0ABW5EFR7_9GAMM</name>
<protein>
    <submittedName>
        <fullName evidence="2">Helix-turn-helix domain-containing protein</fullName>
    </submittedName>
</protein>
<dbReference type="SUPFAM" id="SSF47413">
    <property type="entry name" value="lambda repressor-like DNA-binding domains"/>
    <property type="match status" value="1"/>
</dbReference>
<dbReference type="SMART" id="SM00530">
    <property type="entry name" value="HTH_XRE"/>
    <property type="match status" value="1"/>
</dbReference>
<dbReference type="RefSeq" id="WP_265720090.1">
    <property type="nucleotide sequence ID" value="NZ_JAPIVK010000001.1"/>
</dbReference>
<keyword evidence="3" id="KW-1185">Reference proteome</keyword>
<dbReference type="InterPro" id="IPR001387">
    <property type="entry name" value="Cro/C1-type_HTH"/>
</dbReference>
<dbReference type="PROSITE" id="PS50943">
    <property type="entry name" value="HTH_CROC1"/>
    <property type="match status" value="1"/>
</dbReference>
<evidence type="ECO:0000259" key="1">
    <source>
        <dbReference type="PROSITE" id="PS50943"/>
    </source>
</evidence>
<accession>A0ABW5EFR7</accession>
<sequence>MFGSSLHSPEYDNLREWLKRTRGKSGLSQRALSNRLGLHHSIVGKLESGERKFELYEFIRYCEAINADPEEAFRAALNWHKKAKQPVF</sequence>
<proteinExistence type="predicted"/>
<dbReference type="Proteomes" id="UP001597425">
    <property type="component" value="Unassembled WGS sequence"/>
</dbReference>
<dbReference type="InterPro" id="IPR010982">
    <property type="entry name" value="Lambda_DNA-bd_dom_sf"/>
</dbReference>
<gene>
    <name evidence="2" type="ORF">ACFSKX_07405</name>
</gene>
<dbReference type="CDD" id="cd00093">
    <property type="entry name" value="HTH_XRE"/>
    <property type="match status" value="1"/>
</dbReference>
<dbReference type="Gene3D" id="1.10.260.40">
    <property type="entry name" value="lambda repressor-like DNA-binding domains"/>
    <property type="match status" value="1"/>
</dbReference>
<comment type="caution">
    <text evidence="2">The sequence shown here is derived from an EMBL/GenBank/DDBJ whole genome shotgun (WGS) entry which is preliminary data.</text>
</comment>